<dbReference type="InterPro" id="IPR036156">
    <property type="entry name" value="Beta-gal/glucu_dom_sf"/>
</dbReference>
<evidence type="ECO:0000259" key="7">
    <source>
        <dbReference type="Pfam" id="PF02837"/>
    </source>
</evidence>
<dbReference type="InterPro" id="IPR006103">
    <property type="entry name" value="Glyco_hydro_2_cat"/>
</dbReference>
<sequence length="619" mass="70430">MRKPHILFLLFLLLLAGTTLAQDKKWRMVKGRIASPWAEQVNPNNPLPEYPRPQLVRDEWQNLNGLWDYAIVPKAQQDKMPASFKGQILVPFAIESALSGVGKTVGKDSVLWYRKSINVPGKLRKQNVLLHFGAVDWQSEVYVNGKKVGTHEGGYDPFSFDITPYLKKGSAQEIAVSVWDPSDEGPQPRGKQVKKPEAIWYTPVTGIWQTVWLESVPKTYIAATRQIPDIDKGTLTITADVQNLQANDRLRVTAFDGKRKVAEQEASAASPAILAIKDAKLWSPGNPFLYDLKVAVVRNGKVVDEAKSYFAMRKISMAPDVNGVQRMLLNNEFVFQYGPLDQGWWPDGLYTAPTEEALLFDIDKTKEMGFNMIRKHVKVEPARWYYHTDKTGMLVWQDMPNGDWGGRWGNHPGIEGQGEDMVRSPESEKIYRTEWGQIMKELHHFPSIVVWVPFNEAWGQFKTKEITEWTMAMDPSRLVNSASGGNFHPVGHIIDLHNYPDPVMPRADLFGQKQVIVLGEFGGLGLPVEGHTWQQKDNWGYQSFKTTEELFDKYKAFTEKLEDLIQRGLSAAIYTQTTDVEIETNGLMTYDRKVIKIPAEKLRQVHTRLYDPSLVKMKE</sequence>
<gene>
    <name evidence="8" type="ORF">SAMN04487941_2736</name>
</gene>
<dbReference type="Proteomes" id="UP000182491">
    <property type="component" value="Unassembled WGS sequence"/>
</dbReference>
<dbReference type="InterPro" id="IPR013783">
    <property type="entry name" value="Ig-like_fold"/>
</dbReference>
<keyword evidence="2 8" id="KW-0378">Hydrolase</keyword>
<dbReference type="SUPFAM" id="SSF49785">
    <property type="entry name" value="Galactose-binding domain-like"/>
    <property type="match status" value="1"/>
</dbReference>
<feature type="domain" description="Glycoside hydrolase family 2 immunoglobulin-like beta-sandwich" evidence="5">
    <location>
        <begin position="219"/>
        <end position="313"/>
    </location>
</feature>
<accession>A0A1I7JD50</accession>
<dbReference type="AlphaFoldDB" id="A0A1I7JD50"/>
<evidence type="ECO:0000313" key="9">
    <source>
        <dbReference type="Proteomes" id="UP000182491"/>
    </source>
</evidence>
<evidence type="ECO:0000259" key="5">
    <source>
        <dbReference type="Pfam" id="PF00703"/>
    </source>
</evidence>
<dbReference type="RefSeq" id="WP_068838274.1">
    <property type="nucleotide sequence ID" value="NZ_BMXC01000003.1"/>
</dbReference>
<feature type="chain" id="PRO_5010384978" evidence="4">
    <location>
        <begin position="22"/>
        <end position="619"/>
    </location>
</feature>
<keyword evidence="4" id="KW-0732">Signal</keyword>
<dbReference type="InterPro" id="IPR008979">
    <property type="entry name" value="Galactose-bd-like_sf"/>
</dbReference>
<dbReference type="GO" id="GO:0004553">
    <property type="term" value="F:hydrolase activity, hydrolyzing O-glycosyl compounds"/>
    <property type="evidence" value="ECO:0007669"/>
    <property type="project" value="InterPro"/>
</dbReference>
<dbReference type="InterPro" id="IPR006102">
    <property type="entry name" value="Ig-like_GH2"/>
</dbReference>
<dbReference type="PANTHER" id="PTHR42732">
    <property type="entry name" value="BETA-GALACTOSIDASE"/>
    <property type="match status" value="1"/>
</dbReference>
<dbReference type="Pfam" id="PF00703">
    <property type="entry name" value="Glyco_hydro_2"/>
    <property type="match status" value="1"/>
</dbReference>
<evidence type="ECO:0000256" key="3">
    <source>
        <dbReference type="ARBA" id="ARBA00023295"/>
    </source>
</evidence>
<feature type="domain" description="Glycosyl hydrolases family 2 sugar binding" evidence="7">
    <location>
        <begin position="108"/>
        <end position="183"/>
    </location>
</feature>
<feature type="domain" description="Glycoside hydrolase family 2 catalytic" evidence="6">
    <location>
        <begin position="355"/>
        <end position="488"/>
    </location>
</feature>
<dbReference type="SUPFAM" id="SSF51445">
    <property type="entry name" value="(Trans)glycosidases"/>
    <property type="match status" value="1"/>
</dbReference>
<dbReference type="Gene3D" id="2.60.40.10">
    <property type="entry name" value="Immunoglobulins"/>
    <property type="match status" value="1"/>
</dbReference>
<dbReference type="Pfam" id="PF02836">
    <property type="entry name" value="Glyco_hydro_2_C"/>
    <property type="match status" value="1"/>
</dbReference>
<dbReference type="PANTHER" id="PTHR42732:SF2">
    <property type="entry name" value="BETA-MANNOSIDASE"/>
    <property type="match status" value="1"/>
</dbReference>
<evidence type="ECO:0000256" key="2">
    <source>
        <dbReference type="ARBA" id="ARBA00022801"/>
    </source>
</evidence>
<dbReference type="InterPro" id="IPR051913">
    <property type="entry name" value="GH2_Domain-Containing"/>
</dbReference>
<dbReference type="InterPro" id="IPR006104">
    <property type="entry name" value="Glyco_hydro_2_N"/>
</dbReference>
<feature type="signal peptide" evidence="4">
    <location>
        <begin position="1"/>
        <end position="21"/>
    </location>
</feature>
<dbReference type="GO" id="GO:0005975">
    <property type="term" value="P:carbohydrate metabolic process"/>
    <property type="evidence" value="ECO:0007669"/>
    <property type="project" value="InterPro"/>
</dbReference>
<dbReference type="Gene3D" id="3.20.20.80">
    <property type="entry name" value="Glycosidases"/>
    <property type="match status" value="1"/>
</dbReference>
<dbReference type="InterPro" id="IPR017853">
    <property type="entry name" value="GH"/>
</dbReference>
<name>A0A1I7JD50_9BACT</name>
<keyword evidence="3" id="KW-0326">Glycosidase</keyword>
<dbReference type="STRING" id="388950.GCA_001611675_02329"/>
<keyword evidence="9" id="KW-1185">Reference proteome</keyword>
<evidence type="ECO:0000259" key="6">
    <source>
        <dbReference type="Pfam" id="PF02836"/>
    </source>
</evidence>
<proteinExistence type="inferred from homology"/>
<reference evidence="9" key="1">
    <citation type="submission" date="2016-10" db="EMBL/GenBank/DDBJ databases">
        <authorList>
            <person name="Varghese N."/>
        </authorList>
    </citation>
    <scope>NUCLEOTIDE SEQUENCE [LARGE SCALE GENOMIC DNA]</scope>
    <source>
        <strain evidence="9">DSM 18820</strain>
    </source>
</reference>
<dbReference type="OrthoDB" id="1007335at2"/>
<dbReference type="SUPFAM" id="SSF49303">
    <property type="entry name" value="beta-Galactosidase/glucuronidase domain"/>
    <property type="match status" value="1"/>
</dbReference>
<comment type="similarity">
    <text evidence="1">Belongs to the glycosyl hydrolase 2 family.</text>
</comment>
<dbReference type="Pfam" id="PF02837">
    <property type="entry name" value="Glyco_hydro_2_N"/>
    <property type="match status" value="1"/>
</dbReference>
<organism evidence="8 9">
    <name type="scientific">Pontibacter akesuensis</name>
    <dbReference type="NCBI Taxonomy" id="388950"/>
    <lineage>
        <taxon>Bacteria</taxon>
        <taxon>Pseudomonadati</taxon>
        <taxon>Bacteroidota</taxon>
        <taxon>Cytophagia</taxon>
        <taxon>Cytophagales</taxon>
        <taxon>Hymenobacteraceae</taxon>
        <taxon>Pontibacter</taxon>
    </lineage>
</organism>
<evidence type="ECO:0000256" key="4">
    <source>
        <dbReference type="SAM" id="SignalP"/>
    </source>
</evidence>
<dbReference type="EMBL" id="FPCA01000003">
    <property type="protein sequence ID" value="SFU83088.1"/>
    <property type="molecule type" value="Genomic_DNA"/>
</dbReference>
<dbReference type="Gene3D" id="2.60.120.260">
    <property type="entry name" value="Galactose-binding domain-like"/>
    <property type="match status" value="1"/>
</dbReference>
<protein>
    <submittedName>
        <fullName evidence="8">Glycosyl hydrolases family 2, TIM barrel domain</fullName>
    </submittedName>
</protein>
<evidence type="ECO:0000313" key="8">
    <source>
        <dbReference type="EMBL" id="SFU83088.1"/>
    </source>
</evidence>
<evidence type="ECO:0000256" key="1">
    <source>
        <dbReference type="ARBA" id="ARBA00007401"/>
    </source>
</evidence>